<dbReference type="AlphaFoldDB" id="A0A0E9XV65"/>
<accession>A0A0E9XV65</accession>
<reference evidence="1" key="2">
    <citation type="journal article" date="2015" name="Fish Shellfish Immunol.">
        <title>Early steps in the European eel (Anguilla anguilla)-Vibrio vulnificus interaction in the gills: Role of the RtxA13 toxin.</title>
        <authorList>
            <person name="Callol A."/>
            <person name="Pajuelo D."/>
            <person name="Ebbesson L."/>
            <person name="Teles M."/>
            <person name="MacKenzie S."/>
            <person name="Amaro C."/>
        </authorList>
    </citation>
    <scope>NUCLEOTIDE SEQUENCE</scope>
</reference>
<dbReference type="EMBL" id="GBXM01001945">
    <property type="protein sequence ID" value="JAI06633.1"/>
    <property type="molecule type" value="Transcribed_RNA"/>
</dbReference>
<organism evidence="1">
    <name type="scientific">Anguilla anguilla</name>
    <name type="common">European freshwater eel</name>
    <name type="synonym">Muraena anguilla</name>
    <dbReference type="NCBI Taxonomy" id="7936"/>
    <lineage>
        <taxon>Eukaryota</taxon>
        <taxon>Metazoa</taxon>
        <taxon>Chordata</taxon>
        <taxon>Craniata</taxon>
        <taxon>Vertebrata</taxon>
        <taxon>Euteleostomi</taxon>
        <taxon>Actinopterygii</taxon>
        <taxon>Neopterygii</taxon>
        <taxon>Teleostei</taxon>
        <taxon>Anguilliformes</taxon>
        <taxon>Anguillidae</taxon>
        <taxon>Anguilla</taxon>
    </lineage>
</organism>
<evidence type="ECO:0000313" key="1">
    <source>
        <dbReference type="EMBL" id="JAI06633.1"/>
    </source>
</evidence>
<reference evidence="1" key="1">
    <citation type="submission" date="2014-11" db="EMBL/GenBank/DDBJ databases">
        <authorList>
            <person name="Amaro Gonzalez C."/>
        </authorList>
    </citation>
    <scope>NUCLEOTIDE SEQUENCE</scope>
</reference>
<sequence>MQSSLTCCLIKVVGYDRVIESLGCDVTFLPSSVGLGRAATVRLMESLRCDVTFLPSSFPSHQYCPWSDPAAPEMVSLLPVTL</sequence>
<proteinExistence type="predicted"/>
<name>A0A0E9XV65_ANGAN</name>
<protein>
    <submittedName>
        <fullName evidence="1">Uncharacterized protein</fullName>
    </submittedName>
</protein>